<feature type="region of interest" description="Disordered" evidence="6">
    <location>
        <begin position="231"/>
        <end position="281"/>
    </location>
</feature>
<organism evidence="8 9">
    <name type="scientific">Lichtheimia corymbifera JMRC:FSU:9682</name>
    <dbReference type="NCBI Taxonomy" id="1263082"/>
    <lineage>
        <taxon>Eukaryota</taxon>
        <taxon>Fungi</taxon>
        <taxon>Fungi incertae sedis</taxon>
        <taxon>Mucoromycota</taxon>
        <taxon>Mucoromycotina</taxon>
        <taxon>Mucoromycetes</taxon>
        <taxon>Mucorales</taxon>
        <taxon>Lichtheimiaceae</taxon>
        <taxon>Lichtheimia</taxon>
    </lineage>
</organism>
<keyword evidence="9" id="KW-1185">Reference proteome</keyword>
<dbReference type="PROSITE" id="PS00678">
    <property type="entry name" value="WD_REPEATS_1"/>
    <property type="match status" value="1"/>
</dbReference>
<feature type="repeat" description="WD" evidence="5">
    <location>
        <begin position="354"/>
        <end position="391"/>
    </location>
</feature>
<name>A0A068RIA6_9FUNG</name>
<dbReference type="GO" id="GO:0031145">
    <property type="term" value="P:anaphase-promoting complex-dependent catabolic process"/>
    <property type="evidence" value="ECO:0007669"/>
    <property type="project" value="TreeGrafter"/>
</dbReference>
<keyword evidence="2 5" id="KW-0853">WD repeat</keyword>
<dbReference type="EMBL" id="CBTN010000004">
    <property type="protein sequence ID" value="CDH49709.1"/>
    <property type="molecule type" value="Genomic_DNA"/>
</dbReference>
<dbReference type="OrthoDB" id="10263272at2759"/>
<dbReference type="PANTHER" id="PTHR19918">
    <property type="entry name" value="CELL DIVISION CYCLE 20 CDC20 FIZZY -RELATED"/>
    <property type="match status" value="1"/>
</dbReference>
<feature type="repeat" description="WD" evidence="5">
    <location>
        <begin position="569"/>
        <end position="602"/>
    </location>
</feature>
<evidence type="ECO:0000313" key="9">
    <source>
        <dbReference type="Proteomes" id="UP000027586"/>
    </source>
</evidence>
<reference evidence="8" key="1">
    <citation type="submission" date="2013-08" db="EMBL/GenBank/DDBJ databases">
        <title>Gene expansion shapes genome architecture in the human pathogen Lichtheimia corymbifera: an evolutionary genomics analysis in the ancient terrestrial Mucorales (Mucoromycotina).</title>
        <authorList>
            <person name="Schwartze V.U."/>
            <person name="Winter S."/>
            <person name="Shelest E."/>
            <person name="Marcet-Houben M."/>
            <person name="Horn F."/>
            <person name="Wehner S."/>
            <person name="Hoffmann K."/>
            <person name="Riege K."/>
            <person name="Sammeth M."/>
            <person name="Nowrousian M."/>
            <person name="Valiante V."/>
            <person name="Linde J."/>
            <person name="Jacobsen I.D."/>
            <person name="Marz M."/>
            <person name="Brakhage A.A."/>
            <person name="Gabaldon T."/>
            <person name="Bocker S."/>
            <person name="Voigt K."/>
        </authorList>
    </citation>
    <scope>NUCLEOTIDE SEQUENCE [LARGE SCALE GENOMIC DNA]</scope>
    <source>
        <strain evidence="8">FSU 9682</strain>
    </source>
</reference>
<dbReference type="STRING" id="1263082.A0A068RIA6"/>
<dbReference type="PROSITE" id="PS50294">
    <property type="entry name" value="WD_REPEATS_REGION"/>
    <property type="match status" value="2"/>
</dbReference>
<dbReference type="Gene3D" id="2.130.10.10">
    <property type="entry name" value="YVTN repeat-like/Quinoprotein amine dehydrogenase"/>
    <property type="match status" value="1"/>
</dbReference>
<keyword evidence="4" id="KW-0131">Cell cycle</keyword>
<dbReference type="GO" id="GO:0010997">
    <property type="term" value="F:anaphase-promoting complex binding"/>
    <property type="evidence" value="ECO:0007669"/>
    <property type="project" value="InterPro"/>
</dbReference>
<dbReference type="Pfam" id="PF24807">
    <property type="entry name" value="WD40_CDC20-Fz"/>
    <property type="match status" value="1"/>
</dbReference>
<accession>A0A068RIA6</accession>
<dbReference type="InterPro" id="IPR019775">
    <property type="entry name" value="WD40_repeat_CS"/>
</dbReference>
<evidence type="ECO:0000259" key="7">
    <source>
        <dbReference type="Pfam" id="PF24807"/>
    </source>
</evidence>
<evidence type="ECO:0000256" key="4">
    <source>
        <dbReference type="ARBA" id="ARBA00023306"/>
    </source>
</evidence>
<comment type="caution">
    <text evidence="8">The sequence shown here is derived from an EMBL/GenBank/DDBJ whole genome shotgun (WGS) entry which is preliminary data.</text>
</comment>
<dbReference type="GO" id="GO:1990757">
    <property type="term" value="F:ubiquitin ligase activator activity"/>
    <property type="evidence" value="ECO:0007669"/>
    <property type="project" value="TreeGrafter"/>
</dbReference>
<dbReference type="InterPro" id="IPR015943">
    <property type="entry name" value="WD40/YVTN_repeat-like_dom_sf"/>
</dbReference>
<comment type="similarity">
    <text evidence="1">Belongs to the WD repeat CDC20/Fizzy family.</text>
</comment>
<feature type="compositionally biased region" description="Basic and acidic residues" evidence="6">
    <location>
        <begin position="33"/>
        <end position="43"/>
    </location>
</feature>
<dbReference type="SMART" id="SM00320">
    <property type="entry name" value="WD40"/>
    <property type="match status" value="6"/>
</dbReference>
<protein>
    <submittedName>
        <fullName evidence="8">Cell cycle regulatory protein</fullName>
    </submittedName>
</protein>
<feature type="compositionally biased region" description="Polar residues" evidence="6">
    <location>
        <begin position="252"/>
        <end position="279"/>
    </location>
</feature>
<evidence type="ECO:0000256" key="3">
    <source>
        <dbReference type="ARBA" id="ARBA00022737"/>
    </source>
</evidence>
<dbReference type="VEuPathDB" id="FungiDB:LCOR_01444.1"/>
<dbReference type="InterPro" id="IPR036322">
    <property type="entry name" value="WD40_repeat_dom_sf"/>
</dbReference>
<dbReference type="PROSITE" id="PS50082">
    <property type="entry name" value="WD_REPEATS_2"/>
    <property type="match status" value="4"/>
</dbReference>
<evidence type="ECO:0000256" key="6">
    <source>
        <dbReference type="SAM" id="MobiDB-lite"/>
    </source>
</evidence>
<dbReference type="AlphaFoldDB" id="A0A068RIA6"/>
<dbReference type="InterPro" id="IPR033010">
    <property type="entry name" value="Cdc20/Fizzy"/>
</dbReference>
<dbReference type="InterPro" id="IPR001680">
    <property type="entry name" value="WD40_rpt"/>
</dbReference>
<feature type="domain" description="CDC20/Fizzy WD40" evidence="7">
    <location>
        <begin position="306"/>
        <end position="600"/>
    </location>
</feature>
<gene>
    <name evidence="8" type="ORF">LCOR_01444.1</name>
</gene>
<evidence type="ECO:0000256" key="5">
    <source>
        <dbReference type="PROSITE-ProRule" id="PRU00221"/>
    </source>
</evidence>
<feature type="region of interest" description="Disordered" evidence="6">
    <location>
        <begin position="88"/>
        <end position="145"/>
    </location>
</feature>
<evidence type="ECO:0000256" key="1">
    <source>
        <dbReference type="ARBA" id="ARBA00006445"/>
    </source>
</evidence>
<keyword evidence="3" id="KW-0677">Repeat</keyword>
<dbReference type="GO" id="GO:0005680">
    <property type="term" value="C:anaphase-promoting complex"/>
    <property type="evidence" value="ECO:0007669"/>
    <property type="project" value="TreeGrafter"/>
</dbReference>
<dbReference type="SUPFAM" id="SSF50978">
    <property type="entry name" value="WD40 repeat-like"/>
    <property type="match status" value="1"/>
</dbReference>
<proteinExistence type="inferred from homology"/>
<dbReference type="GO" id="GO:1905786">
    <property type="term" value="P:positive regulation of anaphase-promoting complex-dependent catabolic process"/>
    <property type="evidence" value="ECO:0007669"/>
    <property type="project" value="TreeGrafter"/>
</dbReference>
<feature type="compositionally biased region" description="Polar residues" evidence="6">
    <location>
        <begin position="107"/>
        <end position="118"/>
    </location>
</feature>
<dbReference type="Proteomes" id="UP000027586">
    <property type="component" value="Unassembled WGS sequence"/>
</dbReference>
<dbReference type="InterPro" id="IPR056150">
    <property type="entry name" value="WD40_CDC20-Fz"/>
</dbReference>
<feature type="repeat" description="WD" evidence="5">
    <location>
        <begin position="475"/>
        <end position="519"/>
    </location>
</feature>
<feature type="repeat" description="WD" evidence="5">
    <location>
        <begin position="433"/>
        <end position="474"/>
    </location>
</feature>
<dbReference type="PANTHER" id="PTHR19918:SF1">
    <property type="entry name" value="FIZZY-RELATED PROTEIN HOMOLOG"/>
    <property type="match status" value="1"/>
</dbReference>
<feature type="region of interest" description="Disordered" evidence="6">
    <location>
        <begin position="24"/>
        <end position="43"/>
    </location>
</feature>
<dbReference type="CDD" id="cd00200">
    <property type="entry name" value="WD40"/>
    <property type="match status" value="1"/>
</dbReference>
<sequence length="621" mass="69594">MVTYSATDTAPPFTLVSIQQRHKNSGFGPRLNSTRDERGERETRAHRLHGSIIIIIIIITNNNNPFLHLSIPIHNNIMSDTYRSKLRSASKAKLEEEEEDNNSNNNKMKQSQQEVSSNEEPEKDHDPPLLPSPQTPPMTDMGDPATEEYTDLEAFFPPSPYGRKRNQIYGDRFIPSRDDNLVHNYHMMEPPTSRSRNPYLDPDFHSGRQSHNRRIGAIIQAEVMGDSSVANDFTQSESSSSSSSRTPRRILNYTSRQSPQSSPRAAIDSPTSPRFQTGPFSEAGRRVLSTPFRIPREISRTAIKILDAPELQDDFYLNLIDWGPNDSLAVGLGSCVYLWNANTSRVTKLCDFVNDPVTSVSWASHGPHLAIGTNKGTVYLWDTEASRRVRTWSGHVSRTGALAWCNNILTSGSRDHNILHRDVRSSRPYFRELNRHIQEVCGLKWSPDGSMLASGGNDNNLMIWESHQNKVLWTFSDHTAAVKAIGWNPHSRGVLVSGGGTADKTIRFWNAISGTPISSYDTGSQVCNVAWSKRTNEIVSTHGYASNSDSSSNQVIIWKANNMQRIATLSGHTSRVLYMSMSYDGSTVVTGAGDETLRFWDVFSSVKAVRRQPEDRRSCLR</sequence>
<evidence type="ECO:0000313" key="8">
    <source>
        <dbReference type="EMBL" id="CDH49709.1"/>
    </source>
</evidence>
<evidence type="ECO:0000256" key="2">
    <source>
        <dbReference type="ARBA" id="ARBA00022574"/>
    </source>
</evidence>